<dbReference type="GO" id="GO:0046654">
    <property type="term" value="P:tetrahydrofolate biosynthetic process"/>
    <property type="evidence" value="ECO:0007669"/>
    <property type="project" value="UniProtKB-UniRule"/>
</dbReference>
<dbReference type="GO" id="GO:0003934">
    <property type="term" value="F:GTP cyclohydrolase I activity"/>
    <property type="evidence" value="ECO:0007669"/>
    <property type="project" value="UniProtKB-UniRule"/>
</dbReference>
<dbReference type="EMBL" id="UAVU01000012">
    <property type="protein sequence ID" value="SQC93877.1"/>
    <property type="molecule type" value="Genomic_DNA"/>
</dbReference>
<feature type="site" description="May be catalytically important" evidence="2">
    <location>
        <position position="160"/>
    </location>
</feature>
<comment type="similarity">
    <text evidence="2">Belongs to the GTP cyclohydrolase IV family.</text>
</comment>
<accession>A0A2X3J4W2</accession>
<gene>
    <name evidence="2 3" type="primary">folE2</name>
    <name evidence="3" type="ORF">NCTC12120_06992</name>
</gene>
<evidence type="ECO:0000256" key="2">
    <source>
        <dbReference type="HAMAP-Rule" id="MF_01527"/>
    </source>
</evidence>
<dbReference type="InterPro" id="IPR022838">
    <property type="entry name" value="GTP_cyclohydrolase_FolE2"/>
</dbReference>
<evidence type="ECO:0000313" key="3">
    <source>
        <dbReference type="EMBL" id="SQC93877.1"/>
    </source>
</evidence>
<comment type="pathway">
    <text evidence="2">Cofactor biosynthesis; 7,8-dihydroneopterin triphosphate biosynthesis; 7,8-dihydroneopterin triphosphate from GTP: step 1/1.</text>
</comment>
<comment type="function">
    <text evidence="2">Converts GTP to 7,8-dihydroneopterin triphosphate.</text>
</comment>
<reference evidence="3 4" key="1">
    <citation type="submission" date="2018-06" db="EMBL/GenBank/DDBJ databases">
        <authorList>
            <consortium name="Pathogen Informatics"/>
            <person name="Doyle S."/>
        </authorList>
    </citation>
    <scope>NUCLEOTIDE SEQUENCE [LARGE SCALE GENOMIC DNA]</scope>
    <source>
        <strain evidence="3 4">NCTC12120</strain>
    </source>
</reference>
<dbReference type="STRING" id="158822.LH23_13205"/>
<comment type="catalytic activity">
    <reaction evidence="2">
        <text>GTP + H2O = 7,8-dihydroneopterin 3'-triphosphate + formate + H(+)</text>
        <dbReference type="Rhea" id="RHEA:17473"/>
        <dbReference type="ChEBI" id="CHEBI:15377"/>
        <dbReference type="ChEBI" id="CHEBI:15378"/>
        <dbReference type="ChEBI" id="CHEBI:15740"/>
        <dbReference type="ChEBI" id="CHEBI:37565"/>
        <dbReference type="ChEBI" id="CHEBI:58462"/>
        <dbReference type="EC" id="3.5.4.16"/>
    </reaction>
</comment>
<dbReference type="HAMAP" id="MF_01527_B">
    <property type="entry name" value="GTP_cyclohydrol_B"/>
    <property type="match status" value="1"/>
</dbReference>
<evidence type="ECO:0000256" key="1">
    <source>
        <dbReference type="ARBA" id="ARBA00022801"/>
    </source>
</evidence>
<name>A0A2X3J4W2_9ENTR</name>
<dbReference type="Gene3D" id="3.10.270.10">
    <property type="entry name" value="Urate Oxidase"/>
    <property type="match status" value="1"/>
</dbReference>
<dbReference type="AlphaFoldDB" id="A0A2X3J4W2"/>
<dbReference type="PANTHER" id="PTHR36445">
    <property type="entry name" value="GTP CYCLOHYDROLASE MPTA"/>
    <property type="match status" value="1"/>
</dbReference>
<dbReference type="Proteomes" id="UP000251197">
    <property type="component" value="Unassembled WGS sequence"/>
</dbReference>
<dbReference type="InterPro" id="IPR003801">
    <property type="entry name" value="GTP_cyclohydrolase_FolE2/MptA"/>
</dbReference>
<dbReference type="NCBIfam" id="NF010200">
    <property type="entry name" value="PRK13674.1-1"/>
    <property type="match status" value="1"/>
</dbReference>
<sequence length="312" mass="34393">MRAMTVTSMLCPKTLPDIQSLRSHEFDTALSWVGMEQIDLPVEIAGRPLTAKVSAGINLLSTPEAEKGIHMSRLYLLLDELTQGEVTPAALRNLLGKFLVSHQRSSNRASVEIAGELLLSRRSLTSNHFGWKAYPIRVQAERGETFTVTLRVGMPYSSTCPASAALSRNLAQQQFQRDFAGRSDNISVEEMMAWLGEKGMPGTPHSQRSWAWIGCQLKPDVATLPFEELIDRGEAALGTAVQTVVKRGDEQAFALANGQNLMFCEDAARRLNKAMLDAPFSAAFTLRVEHQESLHAHNAVAHIHWTGNHHVA</sequence>
<evidence type="ECO:0000313" key="4">
    <source>
        <dbReference type="Proteomes" id="UP000251197"/>
    </source>
</evidence>
<dbReference type="UniPathway" id="UPA00848">
    <property type="reaction ID" value="UER00151"/>
</dbReference>
<dbReference type="PANTHER" id="PTHR36445:SF1">
    <property type="entry name" value="GTP CYCLOHYDROLASE MPTA"/>
    <property type="match status" value="1"/>
</dbReference>
<keyword evidence="1 2" id="KW-0378">Hydrolase</keyword>
<dbReference type="Pfam" id="PF02649">
    <property type="entry name" value="GCHY-1"/>
    <property type="match status" value="1"/>
</dbReference>
<proteinExistence type="inferred from homology"/>
<organism evidence="3 4">
    <name type="scientific">Cedecea neteri</name>
    <dbReference type="NCBI Taxonomy" id="158822"/>
    <lineage>
        <taxon>Bacteria</taxon>
        <taxon>Pseudomonadati</taxon>
        <taxon>Pseudomonadota</taxon>
        <taxon>Gammaproteobacteria</taxon>
        <taxon>Enterobacterales</taxon>
        <taxon>Enterobacteriaceae</taxon>
        <taxon>Cedecea</taxon>
    </lineage>
</organism>
<protein>
    <recommendedName>
        <fullName evidence="2">GTP cyclohydrolase FolE2</fullName>
        <ecNumber evidence="2">3.5.4.16</ecNumber>
    </recommendedName>
</protein>
<dbReference type="EC" id="3.5.4.16" evidence="2"/>